<dbReference type="InterPro" id="IPR015946">
    <property type="entry name" value="KH_dom-like_a/b"/>
</dbReference>
<dbReference type="EMBL" id="SJSO01000003">
    <property type="protein sequence ID" value="TCD28687.1"/>
    <property type="molecule type" value="Genomic_DNA"/>
</dbReference>
<dbReference type="PANTHER" id="PTHR39624:SF2">
    <property type="entry name" value="OSMC-LIKE PROTEIN"/>
    <property type="match status" value="1"/>
</dbReference>
<reference evidence="1 2" key="1">
    <citation type="submission" date="2019-02" db="EMBL/GenBank/DDBJ databases">
        <title>Pedobacter sp. RP-3-21 sp. nov., isolated from Arctic soil.</title>
        <authorList>
            <person name="Dahal R.H."/>
        </authorList>
    </citation>
    <scope>NUCLEOTIDE SEQUENCE [LARGE SCALE GENOMIC DNA]</scope>
    <source>
        <strain evidence="1 2">RP-3-21</strain>
    </source>
</reference>
<comment type="caution">
    <text evidence="1">The sequence shown here is derived from an EMBL/GenBank/DDBJ whole genome shotgun (WGS) entry which is preliminary data.</text>
</comment>
<evidence type="ECO:0000313" key="2">
    <source>
        <dbReference type="Proteomes" id="UP000293925"/>
    </source>
</evidence>
<gene>
    <name evidence="1" type="ORF">EZ456_04695</name>
</gene>
<keyword evidence="2" id="KW-1185">Reference proteome</keyword>
<dbReference type="SUPFAM" id="SSF82784">
    <property type="entry name" value="OsmC-like"/>
    <property type="match status" value="1"/>
</dbReference>
<organism evidence="1 2">
    <name type="scientific">Pedobacter psychrodurus</name>
    <dbReference type="NCBI Taxonomy" id="2530456"/>
    <lineage>
        <taxon>Bacteria</taxon>
        <taxon>Pseudomonadati</taxon>
        <taxon>Bacteroidota</taxon>
        <taxon>Sphingobacteriia</taxon>
        <taxon>Sphingobacteriales</taxon>
        <taxon>Sphingobacteriaceae</taxon>
        <taxon>Pedobacter</taxon>
    </lineage>
</organism>
<dbReference type="InterPro" id="IPR003718">
    <property type="entry name" value="OsmC/Ohr_fam"/>
</dbReference>
<proteinExistence type="predicted"/>
<dbReference type="PANTHER" id="PTHR39624">
    <property type="entry name" value="PROTEIN INVOLVED IN RIMO-MEDIATED BETA-METHYLTHIOLATION OF RIBOSOMAL PROTEIN S12 YCAO"/>
    <property type="match status" value="1"/>
</dbReference>
<dbReference type="Pfam" id="PF02566">
    <property type="entry name" value="OsmC"/>
    <property type="match status" value="1"/>
</dbReference>
<evidence type="ECO:0000313" key="1">
    <source>
        <dbReference type="EMBL" id="TCD28687.1"/>
    </source>
</evidence>
<dbReference type="AlphaFoldDB" id="A0A4V2MRA6"/>
<dbReference type="OrthoDB" id="9791538at2"/>
<accession>A0A4V2MRA6</accession>
<dbReference type="Proteomes" id="UP000293925">
    <property type="component" value="Unassembled WGS sequence"/>
</dbReference>
<name>A0A4V2MRA6_9SPHI</name>
<dbReference type="Gene3D" id="3.30.300.20">
    <property type="match status" value="1"/>
</dbReference>
<dbReference type="RefSeq" id="WP_131527792.1">
    <property type="nucleotide sequence ID" value="NZ_SJSO01000003.1"/>
</dbReference>
<protein>
    <submittedName>
        <fullName evidence="1">OsmC family peroxiredoxin</fullName>
    </submittedName>
</protein>
<dbReference type="InterPro" id="IPR036102">
    <property type="entry name" value="OsmC/Ohrsf"/>
</dbReference>
<sequence>MKYLLEKSIKGIIRAQRYKTYIEWRNGTLITDEPEKIGGKDLGPDPYSLLLSSLVACTLATLRMYLDIKEIVVREIIVEANIFNKIEKEGIVVYIERKIVLPEITDQDLHSRLLRIAESCPISKILKSNIKINTDIVQ</sequence>